<evidence type="ECO:0000313" key="13">
    <source>
        <dbReference type="EMBL" id="KIO28925.1"/>
    </source>
</evidence>
<comment type="similarity">
    <text evidence="9">In the N-terminal section; belongs to the precorrin methyltransferase family.</text>
</comment>
<reference evidence="13 14" key="1">
    <citation type="submission" date="2014-04" db="EMBL/GenBank/DDBJ databases">
        <authorList>
            <consortium name="DOE Joint Genome Institute"/>
            <person name="Kuo A."/>
            <person name="Girlanda M."/>
            <person name="Perotto S."/>
            <person name="Kohler A."/>
            <person name="Nagy L.G."/>
            <person name="Floudas D."/>
            <person name="Copeland A."/>
            <person name="Barry K.W."/>
            <person name="Cichocki N."/>
            <person name="Veneault-Fourrey C."/>
            <person name="LaButti K."/>
            <person name="Lindquist E.A."/>
            <person name="Lipzen A."/>
            <person name="Lundell T."/>
            <person name="Morin E."/>
            <person name="Murat C."/>
            <person name="Sun H."/>
            <person name="Tunlid A."/>
            <person name="Henrissat B."/>
            <person name="Grigoriev I.V."/>
            <person name="Hibbett D.S."/>
            <person name="Martin F."/>
            <person name="Nordberg H.P."/>
            <person name="Cantor M.N."/>
            <person name="Hua S.X."/>
        </authorList>
    </citation>
    <scope>NUCLEOTIDE SEQUENCE [LARGE SCALE GENOMIC DNA]</scope>
    <source>
        <strain evidence="13 14">MUT 4182</strain>
    </source>
</reference>
<evidence type="ECO:0000256" key="8">
    <source>
        <dbReference type="ARBA" id="ARBA00022691"/>
    </source>
</evidence>
<name>A0A0C3QDB8_9AGAM</name>
<dbReference type="GO" id="GO:0141133">
    <property type="term" value="F:diphthine methyl ester synthase activity"/>
    <property type="evidence" value="ECO:0007669"/>
    <property type="project" value="UniProtKB-EC"/>
</dbReference>
<dbReference type="PANTHER" id="PTHR10882">
    <property type="entry name" value="DIPHTHINE SYNTHASE"/>
    <property type="match status" value="1"/>
</dbReference>
<dbReference type="FunFam" id="3.30.950.10:FF:000004">
    <property type="entry name" value="Diphthine synthase putative"/>
    <property type="match status" value="1"/>
</dbReference>
<dbReference type="HOGENOM" id="CLU_066040_1_0_1"/>
<feature type="binding site" evidence="11">
    <location>
        <position position="163"/>
    </location>
    <ligand>
        <name>S-adenosyl-L-methionine</name>
        <dbReference type="ChEBI" id="CHEBI:59789"/>
    </ligand>
</feature>
<dbReference type="UniPathway" id="UPA00559"/>
<evidence type="ECO:0000256" key="2">
    <source>
        <dbReference type="ARBA" id="ARBA00005156"/>
    </source>
</evidence>
<dbReference type="InterPro" id="IPR004551">
    <property type="entry name" value="Dphthn_synthase"/>
</dbReference>
<accession>A0A0C3QDB8</accession>
<evidence type="ECO:0000256" key="11">
    <source>
        <dbReference type="PIRSR" id="PIRSR036432-1"/>
    </source>
</evidence>
<feature type="binding site" evidence="11">
    <location>
        <begin position="112"/>
        <end position="113"/>
    </location>
    <ligand>
        <name>S-adenosyl-L-methionine</name>
        <dbReference type="ChEBI" id="CHEBI:59789"/>
    </ligand>
</feature>
<protein>
    <recommendedName>
        <fullName evidence="4">diphthine methyl ester synthase</fullName>
        <ecNumber evidence="4">2.1.1.314</ecNumber>
    </recommendedName>
</protein>
<comment type="catalytic activity">
    <reaction evidence="10">
        <text>2-[(3S)-amino-3-carboxypropyl]-L-histidyl-[translation elongation factor 2] + 4 S-adenosyl-L-methionine = diphthine methyl ester-[translation elongation factor 2] + 4 S-adenosyl-L-homocysteine + 3 H(+)</text>
        <dbReference type="Rhea" id="RHEA:42652"/>
        <dbReference type="Rhea" id="RHEA-COMP:9749"/>
        <dbReference type="Rhea" id="RHEA-COMP:10173"/>
        <dbReference type="ChEBI" id="CHEBI:15378"/>
        <dbReference type="ChEBI" id="CHEBI:57856"/>
        <dbReference type="ChEBI" id="CHEBI:59789"/>
        <dbReference type="ChEBI" id="CHEBI:73995"/>
        <dbReference type="ChEBI" id="CHEBI:79005"/>
        <dbReference type="EC" id="2.1.1.314"/>
    </reaction>
</comment>
<dbReference type="AlphaFoldDB" id="A0A0C3QDB8"/>
<comment type="pathway">
    <text evidence="2">Protein modification; peptidyl-diphthamide biosynthesis.</text>
</comment>
<dbReference type="CDD" id="cd11647">
    <property type="entry name" value="DHP5_DphB"/>
    <property type="match status" value="1"/>
</dbReference>
<dbReference type="STRING" id="1051891.A0A0C3QDB8"/>
<proteinExistence type="inferred from homology"/>
<dbReference type="InterPro" id="IPR014776">
    <property type="entry name" value="4pyrrole_Mease_sub2"/>
</dbReference>
<evidence type="ECO:0000256" key="3">
    <source>
        <dbReference type="ARBA" id="ARBA00006729"/>
    </source>
</evidence>
<feature type="binding site" evidence="11">
    <location>
        <position position="87"/>
    </location>
    <ligand>
        <name>S-adenosyl-L-methionine</name>
        <dbReference type="ChEBI" id="CHEBI:59789"/>
    </ligand>
</feature>
<dbReference type="Gene3D" id="3.30.950.10">
    <property type="entry name" value="Methyltransferase, Cobalt-precorrin-4 Transmethylase, Domain 2"/>
    <property type="match status" value="1"/>
</dbReference>
<dbReference type="PIRSF" id="PIRSF036432">
    <property type="entry name" value="Diphthine_synth"/>
    <property type="match status" value="1"/>
</dbReference>
<keyword evidence="8 11" id="KW-0949">S-adenosyl-L-methionine</keyword>
<dbReference type="HAMAP" id="MF_01084">
    <property type="entry name" value="Diphthine_synth"/>
    <property type="match status" value="1"/>
</dbReference>
<dbReference type="EMBL" id="KN822989">
    <property type="protein sequence ID" value="KIO28925.1"/>
    <property type="molecule type" value="Genomic_DNA"/>
</dbReference>
<comment type="similarity">
    <text evidence="3">Belongs to the diphthine synthase family.</text>
</comment>
<gene>
    <name evidence="13" type="ORF">M407DRAFT_229225</name>
</gene>
<dbReference type="PANTHER" id="PTHR10882:SF0">
    <property type="entry name" value="DIPHTHINE METHYL ESTER SYNTHASE"/>
    <property type="match status" value="1"/>
</dbReference>
<organism evidence="13 14">
    <name type="scientific">Tulasnella calospora MUT 4182</name>
    <dbReference type="NCBI Taxonomy" id="1051891"/>
    <lineage>
        <taxon>Eukaryota</taxon>
        <taxon>Fungi</taxon>
        <taxon>Dikarya</taxon>
        <taxon>Basidiomycota</taxon>
        <taxon>Agaricomycotina</taxon>
        <taxon>Agaricomycetes</taxon>
        <taxon>Cantharellales</taxon>
        <taxon>Tulasnellaceae</taxon>
        <taxon>Tulasnella</taxon>
    </lineage>
</organism>
<feature type="domain" description="Tetrapyrrole methylase" evidence="12">
    <location>
        <begin position="1"/>
        <end position="177"/>
    </location>
</feature>
<dbReference type="GO" id="GO:0017183">
    <property type="term" value="P:protein histidyl modification to diphthamide"/>
    <property type="evidence" value="ECO:0007669"/>
    <property type="project" value="UniProtKB-UniPathway"/>
</dbReference>
<evidence type="ECO:0000256" key="4">
    <source>
        <dbReference type="ARBA" id="ARBA00011927"/>
    </source>
</evidence>
<dbReference type="InterPro" id="IPR014777">
    <property type="entry name" value="4pyrrole_Mease_sub1"/>
</dbReference>
<evidence type="ECO:0000256" key="6">
    <source>
        <dbReference type="ARBA" id="ARBA00022603"/>
    </source>
</evidence>
<evidence type="ECO:0000256" key="9">
    <source>
        <dbReference type="ARBA" id="ARBA00035662"/>
    </source>
</evidence>
<dbReference type="OrthoDB" id="2516at2759"/>
<evidence type="ECO:0000313" key="14">
    <source>
        <dbReference type="Proteomes" id="UP000054248"/>
    </source>
</evidence>
<keyword evidence="6" id="KW-0489">Methyltransferase</keyword>
<keyword evidence="7" id="KW-0808">Transferase</keyword>
<feature type="binding site" evidence="11">
    <location>
        <position position="257"/>
    </location>
    <ligand>
        <name>S-adenosyl-L-methionine</name>
        <dbReference type="ChEBI" id="CHEBI:59789"/>
    </ligand>
</feature>
<dbReference type="Proteomes" id="UP000054248">
    <property type="component" value="Unassembled WGS sequence"/>
</dbReference>
<feature type="binding site" evidence="11">
    <location>
        <position position="84"/>
    </location>
    <ligand>
        <name>S-adenosyl-L-methionine</name>
        <dbReference type="ChEBI" id="CHEBI:59789"/>
    </ligand>
</feature>
<reference evidence="14" key="2">
    <citation type="submission" date="2015-01" db="EMBL/GenBank/DDBJ databases">
        <title>Evolutionary Origins and Diversification of the Mycorrhizal Mutualists.</title>
        <authorList>
            <consortium name="DOE Joint Genome Institute"/>
            <consortium name="Mycorrhizal Genomics Consortium"/>
            <person name="Kohler A."/>
            <person name="Kuo A."/>
            <person name="Nagy L.G."/>
            <person name="Floudas D."/>
            <person name="Copeland A."/>
            <person name="Barry K.W."/>
            <person name="Cichocki N."/>
            <person name="Veneault-Fourrey C."/>
            <person name="LaButti K."/>
            <person name="Lindquist E.A."/>
            <person name="Lipzen A."/>
            <person name="Lundell T."/>
            <person name="Morin E."/>
            <person name="Murat C."/>
            <person name="Riley R."/>
            <person name="Ohm R."/>
            <person name="Sun H."/>
            <person name="Tunlid A."/>
            <person name="Henrissat B."/>
            <person name="Grigoriev I.V."/>
            <person name="Hibbett D.S."/>
            <person name="Martin F."/>
        </authorList>
    </citation>
    <scope>NUCLEOTIDE SEQUENCE [LARGE SCALE GENOMIC DNA]</scope>
    <source>
        <strain evidence="14">MUT 4182</strain>
    </source>
</reference>
<evidence type="ECO:0000256" key="7">
    <source>
        <dbReference type="ARBA" id="ARBA00022679"/>
    </source>
</evidence>
<evidence type="ECO:0000256" key="5">
    <source>
        <dbReference type="ARBA" id="ARBA00022481"/>
    </source>
</evidence>
<dbReference type="Pfam" id="PF00590">
    <property type="entry name" value="TP_methylase"/>
    <property type="match status" value="1"/>
</dbReference>
<evidence type="ECO:0000259" key="12">
    <source>
        <dbReference type="Pfam" id="PF00590"/>
    </source>
</evidence>
<dbReference type="Gene3D" id="3.40.1010.10">
    <property type="entry name" value="Cobalt-precorrin-4 Transmethylase, Domain 1"/>
    <property type="match status" value="1"/>
</dbReference>
<dbReference type="GO" id="GO:0032259">
    <property type="term" value="P:methylation"/>
    <property type="evidence" value="ECO:0007669"/>
    <property type="project" value="UniProtKB-KW"/>
</dbReference>
<dbReference type="InterPro" id="IPR035996">
    <property type="entry name" value="4pyrrol_Methylase_sf"/>
</dbReference>
<evidence type="ECO:0000256" key="1">
    <source>
        <dbReference type="ARBA" id="ARBA00004006"/>
    </source>
</evidence>
<dbReference type="FunFam" id="3.40.1010.10:FF:000004">
    <property type="entry name" value="Putative diphthine synthase"/>
    <property type="match status" value="1"/>
</dbReference>
<feature type="binding site" evidence="11">
    <location>
        <position position="9"/>
    </location>
    <ligand>
        <name>S-adenosyl-L-methionine</name>
        <dbReference type="ChEBI" id="CHEBI:59789"/>
    </ligand>
</feature>
<sequence>MFYLIGLGLFDEKDVTVRGMEVIKNCSRVYLESYTSILMVGKERLEAFYGREIILADRDMVETESDAILEGAAQQDVALLIVGDPLGATTHTDIILRAREMHIPTQVVHNASIMNAVGATGLQLYNFGQAVSIPFWTENWKPDSWLARIEENYKLGLHTLVLLDIKVKEQSEENLLRGRKLYEPPRYMSPTVALSQIISAIETARSTSSESSAITLSSEGSLAITLSRVGSSTQKLVAGTLAELASQPQETFGDPLHAMVVVGKRLHPLEIDYAGVWAVDRESWVRVAREVYGVKD</sequence>
<dbReference type="EC" id="2.1.1.314" evidence="4"/>
<feature type="binding site" evidence="11">
    <location>
        <position position="229"/>
    </location>
    <ligand>
        <name>S-adenosyl-L-methionine</name>
        <dbReference type="ChEBI" id="CHEBI:59789"/>
    </ligand>
</feature>
<keyword evidence="5" id="KW-0488">Methylation</keyword>
<comment type="function">
    <text evidence="1">S-adenosyl-L-methionine-dependent methyltransferase that catalyzes four methylations of the modified target histidine residue in translation elongation factor 2 (EF-2), to form an intermediate called diphthine methyl ester. The four successive methylation reactions represent the second step of diphthamide biosynthesis.</text>
</comment>
<evidence type="ECO:0000256" key="10">
    <source>
        <dbReference type="ARBA" id="ARBA00048752"/>
    </source>
</evidence>
<dbReference type="InterPro" id="IPR000878">
    <property type="entry name" value="4pyrrol_Mease"/>
</dbReference>
<keyword evidence="14" id="KW-1185">Reference proteome</keyword>
<dbReference type="NCBIfam" id="TIGR00522">
    <property type="entry name" value="dph5"/>
    <property type="match status" value="1"/>
</dbReference>
<dbReference type="SUPFAM" id="SSF53790">
    <property type="entry name" value="Tetrapyrrole methylase"/>
    <property type="match status" value="1"/>
</dbReference>